<sequence length="799" mass="88458">MWLHHAPHILFAALIRPDSGPTCVRVDLYKLTETDEDQKSSATLELQAQLNIVSQCSRAPKILCFQRLSCSEDASMLPHLILYDTVLKQLECHRIGTTGHLLVAHLVCRVVSSTSVLFASKNDRRERIFGFDIFEWTPNEQRLLQGYLEADKIISVTEGVDSQQPWCVIYTHPAEPNRATITLGSSLLAGKQVVQQSVEFNAIPPEYRSNLQQVIATDRYLDGLDDIDRLPHTSTFKYVWAQTRSGELAFFQHGILQWSTALATAVVDLAVAECETMDSVSRVCLMVYTTEFASLHDATTGRLLKKWNTTKDNIILADVRNVGVCSVLTTVPGLGQEKTIECDAFPTPLHTRMRLRDDSDDNNSDNTLNNRVARGKVTLNSARNTLEIQLELKRKKILRLQASLTSKAEIIQDCQDLLSGPLASVFVVQDPETGPPIDVGGNSNAHVPEVKLDLFQWKRRERRKRVLKRLIPIVGSTVASSAFSALSASDINTKNNNHVNADSNNNNDNEVTLNNINRSVTNTFVTMDESGLVDPLEVLECAAGWFTSNAADTGEGAAVWLGVRVRNRSNRAVTNVCLSVGRHDSSGQILSRLGRDETAVIVAATTQVDYSCTLTAGDEMVLDRSLAVERLLLNSVQLHYDGETGQGLEGDHLDPQGYSHRHGTLLVPRFRVLGQCLPMWHSPLVDIVLSVRVGCQLERISSARLVLLMQDGLGLSLSSSSLFNNDDWMMFFGRLEEGLVVKVRTLSDSAAERAPGSGTPGRIDPQDEETKWEAVFQTRTESLATTTAKKALMLCRRFA</sequence>
<reference evidence="1" key="1">
    <citation type="journal article" date="2020" name="Fungal Divers.">
        <title>Resolving the Mortierellaceae phylogeny through synthesis of multi-gene phylogenetics and phylogenomics.</title>
        <authorList>
            <person name="Vandepol N."/>
            <person name="Liber J."/>
            <person name="Desiro A."/>
            <person name="Na H."/>
            <person name="Kennedy M."/>
            <person name="Barry K."/>
            <person name="Grigoriev I.V."/>
            <person name="Miller A.N."/>
            <person name="O'Donnell K."/>
            <person name="Stajich J.E."/>
            <person name="Bonito G."/>
        </authorList>
    </citation>
    <scope>NUCLEOTIDE SEQUENCE</scope>
    <source>
        <strain evidence="1">REB-010B</strain>
    </source>
</reference>
<gene>
    <name evidence="1" type="ORF">BGZ99_005078</name>
</gene>
<organism evidence="1 2">
    <name type="scientific">Dissophora globulifera</name>
    <dbReference type="NCBI Taxonomy" id="979702"/>
    <lineage>
        <taxon>Eukaryota</taxon>
        <taxon>Fungi</taxon>
        <taxon>Fungi incertae sedis</taxon>
        <taxon>Mucoromycota</taxon>
        <taxon>Mortierellomycotina</taxon>
        <taxon>Mortierellomycetes</taxon>
        <taxon>Mortierellales</taxon>
        <taxon>Mortierellaceae</taxon>
        <taxon>Dissophora</taxon>
    </lineage>
</organism>
<accession>A0A9P6RK16</accession>
<dbReference type="AlphaFoldDB" id="A0A9P6RK16"/>
<evidence type="ECO:0000313" key="1">
    <source>
        <dbReference type="EMBL" id="KAG0319523.1"/>
    </source>
</evidence>
<comment type="caution">
    <text evidence="1">The sequence shown here is derived from an EMBL/GenBank/DDBJ whole genome shotgun (WGS) entry which is preliminary data.</text>
</comment>
<dbReference type="EMBL" id="JAAAIP010000320">
    <property type="protein sequence ID" value="KAG0319523.1"/>
    <property type="molecule type" value="Genomic_DNA"/>
</dbReference>
<protein>
    <submittedName>
        <fullName evidence="1">Uncharacterized protein</fullName>
    </submittedName>
</protein>
<name>A0A9P6RK16_9FUNG</name>
<dbReference type="OrthoDB" id="2438571at2759"/>
<evidence type="ECO:0000313" key="2">
    <source>
        <dbReference type="Proteomes" id="UP000738325"/>
    </source>
</evidence>
<keyword evidence="2" id="KW-1185">Reference proteome</keyword>
<proteinExistence type="predicted"/>
<dbReference type="Proteomes" id="UP000738325">
    <property type="component" value="Unassembled WGS sequence"/>
</dbReference>